<dbReference type="GO" id="GO:0016853">
    <property type="term" value="F:isomerase activity"/>
    <property type="evidence" value="ECO:0007669"/>
    <property type="project" value="UniProtKB-KW"/>
</dbReference>
<dbReference type="SUPFAM" id="SSF52833">
    <property type="entry name" value="Thioredoxin-like"/>
    <property type="match status" value="1"/>
</dbReference>
<dbReference type="RefSeq" id="WP_017041818.1">
    <property type="nucleotide sequence ID" value="NZ_AJYQ02000064.1"/>
</dbReference>
<dbReference type="InterPro" id="IPR036249">
    <property type="entry name" value="Thioredoxin-like_sf"/>
</dbReference>
<feature type="domain" description="DSBA-like thioredoxin" evidence="1">
    <location>
        <begin position="4"/>
        <end position="184"/>
    </location>
</feature>
<dbReference type="OrthoDB" id="9813770at2"/>
<dbReference type="Gene3D" id="3.40.30.10">
    <property type="entry name" value="Glutaredoxin"/>
    <property type="match status" value="1"/>
</dbReference>
<evidence type="ECO:0000313" key="3">
    <source>
        <dbReference type="Proteomes" id="UP000094741"/>
    </source>
</evidence>
<dbReference type="STRING" id="1187848.A1QO_19195"/>
<dbReference type="Proteomes" id="UP000094741">
    <property type="component" value="Unassembled WGS sequence"/>
</dbReference>
<organism evidence="2 3">
    <name type="scientific">Vibrio genomosp. F10 str. ZF-129</name>
    <dbReference type="NCBI Taxonomy" id="1187848"/>
    <lineage>
        <taxon>Bacteria</taxon>
        <taxon>Pseudomonadati</taxon>
        <taxon>Pseudomonadota</taxon>
        <taxon>Gammaproteobacteria</taxon>
        <taxon>Vibrionales</taxon>
        <taxon>Vibrionaceae</taxon>
        <taxon>Vibrio</taxon>
    </lineage>
</organism>
<dbReference type="CDD" id="cd03025">
    <property type="entry name" value="DsbA_FrnE_like"/>
    <property type="match status" value="1"/>
</dbReference>
<keyword evidence="2" id="KW-0413">Isomerase</keyword>
<dbReference type="AlphaFoldDB" id="A0A1E5BGX6"/>
<sequence>MVKVHYFFDPMCGWCYGATYLLAAIAANTEIMLTLHPGGMIDNKAIEPNFRSHILANDERIAKMTGAQFGEKYIQRVKGNDEMILDSFITARAILTAKQLGIAPLDMLKAIQQAHYVDGKQVNHPEVLEELSAKLGLEGAQWHKAMNANLGIEQEEIQKSQLLMQKLQVHGYPTLILEVNNKFIVLPHTELYGKPDEWRKLVDSYIRSDSSTSQTNM</sequence>
<dbReference type="PANTHER" id="PTHR13887">
    <property type="entry name" value="GLUTATHIONE S-TRANSFERASE KAPPA"/>
    <property type="match status" value="1"/>
</dbReference>
<dbReference type="InterPro" id="IPR001853">
    <property type="entry name" value="DSBA-like_thioredoxin_dom"/>
</dbReference>
<reference evidence="2 3" key="1">
    <citation type="journal article" date="2012" name="Science">
        <title>Ecological populations of bacteria act as socially cohesive units of antibiotic production and resistance.</title>
        <authorList>
            <person name="Cordero O.X."/>
            <person name="Wildschutte H."/>
            <person name="Kirkup B."/>
            <person name="Proehl S."/>
            <person name="Ngo L."/>
            <person name="Hussain F."/>
            <person name="Le Roux F."/>
            <person name="Mincer T."/>
            <person name="Polz M.F."/>
        </authorList>
    </citation>
    <scope>NUCLEOTIDE SEQUENCE [LARGE SCALE GENOMIC DNA]</scope>
    <source>
        <strain evidence="2 3">ZF-129</strain>
    </source>
</reference>
<evidence type="ECO:0000259" key="1">
    <source>
        <dbReference type="Pfam" id="PF01323"/>
    </source>
</evidence>
<proteinExistence type="predicted"/>
<evidence type="ECO:0000313" key="2">
    <source>
        <dbReference type="EMBL" id="OEE35945.1"/>
    </source>
</evidence>
<comment type="caution">
    <text evidence="2">The sequence shown here is derived from an EMBL/GenBank/DDBJ whole genome shotgun (WGS) entry which is preliminary data.</text>
</comment>
<accession>A0A1E5BGX6</accession>
<dbReference type="eggNOG" id="COG3531">
    <property type="taxonomic scope" value="Bacteria"/>
</dbReference>
<dbReference type="GO" id="GO:0016491">
    <property type="term" value="F:oxidoreductase activity"/>
    <property type="evidence" value="ECO:0007669"/>
    <property type="project" value="InterPro"/>
</dbReference>
<dbReference type="Pfam" id="PF01323">
    <property type="entry name" value="DSBA"/>
    <property type="match status" value="1"/>
</dbReference>
<gene>
    <name evidence="2" type="ORF">A1QO_19195</name>
</gene>
<protein>
    <submittedName>
        <fullName evidence="2">Protein-disulfide isomerase</fullName>
    </submittedName>
</protein>
<name>A0A1E5BGX6_9VIBR</name>
<dbReference type="PANTHER" id="PTHR13887:SF51">
    <property type="entry name" value="DSBA FAMILY PROTEIN"/>
    <property type="match status" value="1"/>
</dbReference>
<dbReference type="EMBL" id="AJYQ02000064">
    <property type="protein sequence ID" value="OEE35945.1"/>
    <property type="molecule type" value="Genomic_DNA"/>
</dbReference>